<keyword evidence="9" id="KW-0560">Oxidoreductase</keyword>
<evidence type="ECO:0000256" key="8">
    <source>
        <dbReference type="ARBA" id="ARBA00022955"/>
    </source>
</evidence>
<dbReference type="CDD" id="cd05339">
    <property type="entry name" value="17beta-HSDXI-like_SDR_c"/>
    <property type="match status" value="1"/>
</dbReference>
<dbReference type="AlphaFoldDB" id="A0A9F2WKE4"/>
<dbReference type="PANTHER" id="PTHR24322">
    <property type="entry name" value="PKSB"/>
    <property type="match status" value="1"/>
</dbReference>
<dbReference type="PRINTS" id="PR00080">
    <property type="entry name" value="SDRFAMILY"/>
</dbReference>
<comment type="catalytic activity">
    <reaction evidence="17">
        <text>17beta-estradiol + NADP(+) = estrone + NADPH + H(+)</text>
        <dbReference type="Rhea" id="RHEA:24616"/>
        <dbReference type="ChEBI" id="CHEBI:15378"/>
        <dbReference type="ChEBI" id="CHEBI:16469"/>
        <dbReference type="ChEBI" id="CHEBI:17263"/>
        <dbReference type="ChEBI" id="CHEBI:57783"/>
        <dbReference type="ChEBI" id="CHEBI:58349"/>
        <dbReference type="EC" id="1.1.1.62"/>
    </reaction>
</comment>
<evidence type="ECO:0000256" key="3">
    <source>
        <dbReference type="ARBA" id="ARBA00022516"/>
    </source>
</evidence>
<keyword evidence="8" id="KW-0752">Steroid biosynthesis</keyword>
<dbReference type="PANTHER" id="PTHR24322:SF489">
    <property type="entry name" value="ESTRADIOL 17-BETA-DEHYDROGENASE 11"/>
    <property type="match status" value="1"/>
</dbReference>
<evidence type="ECO:0000256" key="9">
    <source>
        <dbReference type="ARBA" id="ARBA00023002"/>
    </source>
</evidence>
<gene>
    <name evidence="20" type="primary">LOC103063064</name>
</gene>
<evidence type="ECO:0000256" key="6">
    <source>
        <dbReference type="ARBA" id="ARBA00022824"/>
    </source>
</evidence>
<keyword evidence="10" id="KW-0443">Lipid metabolism</keyword>
<dbReference type="InterPro" id="IPR036291">
    <property type="entry name" value="NAD(P)-bd_dom_sf"/>
</dbReference>
<evidence type="ECO:0000256" key="5">
    <source>
        <dbReference type="ARBA" id="ARBA00022729"/>
    </source>
</evidence>
<dbReference type="EC" id="1.1.1.62" evidence="11"/>
<evidence type="ECO:0000256" key="4">
    <source>
        <dbReference type="ARBA" id="ARBA00022677"/>
    </source>
</evidence>
<evidence type="ECO:0000256" key="17">
    <source>
        <dbReference type="ARBA" id="ARBA00048906"/>
    </source>
</evidence>
<dbReference type="SUPFAM" id="SSF51735">
    <property type="entry name" value="NAD(P)-binding Rossmann-fold domains"/>
    <property type="match status" value="1"/>
</dbReference>
<dbReference type="KEGG" id="pbi:103063064"/>
<dbReference type="PRINTS" id="PR00081">
    <property type="entry name" value="GDHRDH"/>
</dbReference>
<dbReference type="Proteomes" id="UP000695026">
    <property type="component" value="Unplaced"/>
</dbReference>
<proteinExistence type="inferred from homology"/>
<dbReference type="GO" id="GO:0005783">
    <property type="term" value="C:endoplasmic reticulum"/>
    <property type="evidence" value="ECO:0007669"/>
    <property type="project" value="UniProtKB-SubCell"/>
</dbReference>
<keyword evidence="7" id="KW-0521">NADP</keyword>
<evidence type="ECO:0000256" key="2">
    <source>
        <dbReference type="ARBA" id="ARBA00004502"/>
    </source>
</evidence>
<keyword evidence="18" id="KW-0472">Membrane</keyword>
<dbReference type="GO" id="GO:0004303">
    <property type="term" value="F:estradiol 17-beta-dehydrogenase [NAD(P)+] activity"/>
    <property type="evidence" value="ECO:0007669"/>
    <property type="project" value="UniProtKB-EC"/>
</dbReference>
<dbReference type="RefSeq" id="XP_007441381.1">
    <property type="nucleotide sequence ID" value="XM_007441319.3"/>
</dbReference>
<organism evidence="19 20">
    <name type="scientific">Python bivittatus</name>
    <name type="common">Burmese python</name>
    <name type="synonym">Python molurus bivittatus</name>
    <dbReference type="NCBI Taxonomy" id="176946"/>
    <lineage>
        <taxon>Eukaryota</taxon>
        <taxon>Metazoa</taxon>
        <taxon>Chordata</taxon>
        <taxon>Craniata</taxon>
        <taxon>Vertebrata</taxon>
        <taxon>Euteleostomi</taxon>
        <taxon>Lepidosauria</taxon>
        <taxon>Squamata</taxon>
        <taxon>Bifurcata</taxon>
        <taxon>Unidentata</taxon>
        <taxon>Episquamata</taxon>
        <taxon>Toxicofera</taxon>
        <taxon>Serpentes</taxon>
        <taxon>Henophidia</taxon>
        <taxon>Pythonidae</taxon>
        <taxon>Python</taxon>
    </lineage>
</organism>
<keyword evidence="4" id="KW-0551">Lipid droplet</keyword>
<keyword evidence="18" id="KW-0812">Transmembrane</keyword>
<dbReference type="GeneID" id="103063064"/>
<dbReference type="OrthoDB" id="10253736at2759"/>
<dbReference type="GO" id="GO:0005811">
    <property type="term" value="C:lipid droplet"/>
    <property type="evidence" value="ECO:0007669"/>
    <property type="project" value="UniProtKB-SubCell"/>
</dbReference>
<evidence type="ECO:0000256" key="1">
    <source>
        <dbReference type="ARBA" id="ARBA00004240"/>
    </source>
</evidence>
<name>A0A9F2WKE4_PYTBI</name>
<dbReference type="Pfam" id="PF00106">
    <property type="entry name" value="adh_short"/>
    <property type="match status" value="1"/>
</dbReference>
<dbReference type="OMA" id="HYWLAQE"/>
<comment type="subcellular location">
    <subcellularLocation>
        <location evidence="1">Endoplasmic reticulum</location>
    </subcellularLocation>
    <subcellularLocation>
        <location evidence="2">Lipid droplet</location>
    </subcellularLocation>
</comment>
<comment type="catalytic activity">
    <reaction evidence="16">
        <text>17beta-estradiol + NAD(+) = estrone + NADH + H(+)</text>
        <dbReference type="Rhea" id="RHEA:24612"/>
        <dbReference type="ChEBI" id="CHEBI:15378"/>
        <dbReference type="ChEBI" id="CHEBI:16469"/>
        <dbReference type="ChEBI" id="CHEBI:17263"/>
        <dbReference type="ChEBI" id="CHEBI:57540"/>
        <dbReference type="ChEBI" id="CHEBI:57945"/>
        <dbReference type="EC" id="1.1.1.62"/>
    </reaction>
</comment>
<dbReference type="InterPro" id="IPR002347">
    <property type="entry name" value="SDR_fam"/>
</dbReference>
<evidence type="ECO:0000256" key="18">
    <source>
        <dbReference type="SAM" id="Phobius"/>
    </source>
</evidence>
<dbReference type="FunFam" id="3.40.50.720:FF:000224">
    <property type="entry name" value="Hydroxysteroid 17-beta dehydrogenase 11"/>
    <property type="match status" value="1"/>
</dbReference>
<evidence type="ECO:0000256" key="10">
    <source>
        <dbReference type="ARBA" id="ARBA00023098"/>
    </source>
</evidence>
<comment type="similarity">
    <text evidence="12">Belongs to the short-chain dehydrogenases/reductases (SDR) family. 17-beta-HSD 3 subfamily.</text>
</comment>
<evidence type="ECO:0000256" key="12">
    <source>
        <dbReference type="ARBA" id="ARBA00038261"/>
    </source>
</evidence>
<evidence type="ECO:0000256" key="16">
    <source>
        <dbReference type="ARBA" id="ARBA00048022"/>
    </source>
</evidence>
<keyword evidence="3" id="KW-0444">Lipid biosynthesis</keyword>
<keyword evidence="18" id="KW-1133">Transmembrane helix</keyword>
<keyword evidence="5" id="KW-0732">Signal</keyword>
<evidence type="ECO:0000313" key="20">
    <source>
        <dbReference type="RefSeq" id="XP_007441381.1"/>
    </source>
</evidence>
<protein>
    <recommendedName>
        <fullName evidence="13">Estradiol 17-beta-dehydrogenase 11</fullName>
        <ecNumber evidence="11">1.1.1.62</ecNumber>
    </recommendedName>
    <alternativeName>
        <fullName evidence="14">17-beta-hydroxysteroid dehydrogenase 11</fullName>
    </alternativeName>
    <alternativeName>
        <fullName evidence="15">Dehydrogenase/reductase SDR family member 8</fullName>
    </alternativeName>
</protein>
<keyword evidence="19" id="KW-1185">Reference proteome</keyword>
<evidence type="ECO:0000256" key="14">
    <source>
        <dbReference type="ARBA" id="ARBA00042233"/>
    </source>
</evidence>
<feature type="transmembrane region" description="Helical" evidence="18">
    <location>
        <begin position="6"/>
        <end position="23"/>
    </location>
</feature>
<evidence type="ECO:0000256" key="13">
    <source>
        <dbReference type="ARBA" id="ARBA00039801"/>
    </source>
</evidence>
<evidence type="ECO:0000256" key="11">
    <source>
        <dbReference type="ARBA" id="ARBA00024072"/>
    </source>
</evidence>
<reference evidence="20" key="1">
    <citation type="submission" date="2025-08" db="UniProtKB">
        <authorList>
            <consortium name="RefSeq"/>
        </authorList>
    </citation>
    <scope>IDENTIFICATION</scope>
    <source>
        <tissue evidence="20">Liver</tissue>
    </source>
</reference>
<evidence type="ECO:0000313" key="19">
    <source>
        <dbReference type="Proteomes" id="UP000695026"/>
    </source>
</evidence>
<dbReference type="Gene3D" id="3.40.50.720">
    <property type="entry name" value="NAD(P)-binding Rossmann-like Domain"/>
    <property type="match status" value="1"/>
</dbReference>
<dbReference type="GO" id="GO:0006694">
    <property type="term" value="P:steroid biosynthetic process"/>
    <property type="evidence" value="ECO:0007669"/>
    <property type="project" value="UniProtKB-KW"/>
</dbReference>
<keyword evidence="6" id="KW-0256">Endoplasmic reticulum</keyword>
<evidence type="ECO:0000256" key="7">
    <source>
        <dbReference type="ARBA" id="ARBA00022857"/>
    </source>
</evidence>
<evidence type="ECO:0000256" key="15">
    <source>
        <dbReference type="ARBA" id="ARBA00042911"/>
    </source>
</evidence>
<sequence>MHLIFDILWFLLIIIYSYIEALVKCFIPVKRKSVTDEIVLITGAAHGIGRLTAFEFAKHGSRLVLWDVNKHGIEGTAEECRRLGAKTYPYLVDCSSNEEVYSAAEKVRKDVGDVTILVNNAGVAATGNVLSIQDKQIQKIFDVNILAHYWTTKAFLPAMMKNNHGHIVSVASAGGFVPAPFLVPYCSSKFAAVGFHKGFTKELHALGKDGIKTTCFCPTFINTGLVKNPQTRLMPILKPDEAASKLMDGILCNQKMIFMPSSVKMSPLVSLILPERALVAFDKLMKITFDIEKKE</sequence>
<accession>A0A9F2WKE4</accession>